<name>A0A4Q0UAY8_9BACT</name>
<dbReference type="GO" id="GO:0008324">
    <property type="term" value="F:monoatomic cation transmembrane transporter activity"/>
    <property type="evidence" value="ECO:0007669"/>
    <property type="project" value="InterPro"/>
</dbReference>
<dbReference type="NCBIfam" id="NF003716">
    <property type="entry name" value="PRK05326.1-3"/>
    <property type="match status" value="1"/>
</dbReference>
<dbReference type="GO" id="GO:0005886">
    <property type="term" value="C:plasma membrane"/>
    <property type="evidence" value="ECO:0007669"/>
    <property type="project" value="UniProtKB-SubCell"/>
</dbReference>
<dbReference type="Proteomes" id="UP000711407">
    <property type="component" value="Unassembled WGS sequence"/>
</dbReference>
<dbReference type="EMBL" id="DYXT01000038">
    <property type="protein sequence ID" value="HJE39569.1"/>
    <property type="molecule type" value="Genomic_DNA"/>
</dbReference>
<proteinExistence type="predicted"/>
<evidence type="ECO:0000256" key="9">
    <source>
        <dbReference type="ARBA" id="ARBA00023136"/>
    </source>
</evidence>
<keyword evidence="2" id="KW-0813">Transport</keyword>
<dbReference type="Pfam" id="PF02080">
    <property type="entry name" value="TrkA_C"/>
    <property type="match status" value="1"/>
</dbReference>
<evidence type="ECO:0000256" key="5">
    <source>
        <dbReference type="ARBA" id="ARBA00022538"/>
    </source>
</evidence>
<dbReference type="InterPro" id="IPR036721">
    <property type="entry name" value="RCK_C_sf"/>
</dbReference>
<evidence type="ECO:0000256" key="7">
    <source>
        <dbReference type="ARBA" id="ARBA00022989"/>
    </source>
</evidence>
<evidence type="ECO:0000256" key="3">
    <source>
        <dbReference type="ARBA" id="ARBA00022449"/>
    </source>
</evidence>
<reference evidence="10" key="1">
    <citation type="journal article" date="2021" name="PeerJ">
        <title>Extensive microbial diversity within the chicken gut microbiome revealed by metagenomics and culture.</title>
        <authorList>
            <person name="Gilroy R."/>
            <person name="Ravi A."/>
            <person name="Getino M."/>
            <person name="Pursley I."/>
            <person name="Horton D.L."/>
            <person name="Alikhan N.F."/>
            <person name="Baker D."/>
            <person name="Gharbi K."/>
            <person name="Hall N."/>
            <person name="Watson M."/>
            <person name="Adriaenssens E.M."/>
            <person name="Foster-Nyarko E."/>
            <person name="Jarju S."/>
            <person name="Secka A."/>
            <person name="Antonio M."/>
            <person name="Oren A."/>
            <person name="Chaudhuri R.R."/>
            <person name="La Ragione R."/>
            <person name="Hildebrand F."/>
            <person name="Pallen M.J."/>
        </authorList>
    </citation>
    <scope>NUCLEOTIDE SEQUENCE</scope>
    <source>
        <strain evidence="10">4100</strain>
    </source>
</reference>
<evidence type="ECO:0000256" key="2">
    <source>
        <dbReference type="ARBA" id="ARBA00022448"/>
    </source>
</evidence>
<dbReference type="GO" id="GO:0015297">
    <property type="term" value="F:antiporter activity"/>
    <property type="evidence" value="ECO:0007669"/>
    <property type="project" value="UniProtKB-KW"/>
</dbReference>
<dbReference type="PANTHER" id="PTHR32507">
    <property type="entry name" value="NA(+)/H(+) ANTIPORTER 1"/>
    <property type="match status" value="1"/>
</dbReference>
<keyword evidence="8" id="KW-0406">Ion transport</keyword>
<evidence type="ECO:0000256" key="8">
    <source>
        <dbReference type="ARBA" id="ARBA00023065"/>
    </source>
</evidence>
<evidence type="ECO:0000256" key="1">
    <source>
        <dbReference type="ARBA" id="ARBA00004651"/>
    </source>
</evidence>
<dbReference type="Gene3D" id="1.20.1530.20">
    <property type="match status" value="1"/>
</dbReference>
<keyword evidence="4" id="KW-1003">Cell membrane</keyword>
<sequence length="494" mass="53595">MEITPGNIMLVVAILLFFSVFFGKAGSKYGLPSLLAFLGIGMLAGVDGFGIQFDSAATAEFIGMVSLCIILFSGGLDTEFSKIRPVLVPGLILATVGVLLTTILTGIFIHELMRYMMPQYAFGWLESLLLAAIMSSTDSASVFSILNTSRIGLRQKLKPMLELESGSNDPMAYLLVILLISLIDGGEQITGGLIASSMLDLVIQLGVGTATGLIIGYLTVKVVNILHSSNEFLYPVLVIACCFFTFAVTNFVGGNSYLAVYIAGLVVGNSRLSLKRTISTFFGGFTWLVQIIMFISLGLLVNPHELIDIIWPGLLLGIFMILVSRPAAVFLCLAPFRQFSLKAKTYIGWVGLRGAVPIIFATYALMSPGVEHARFMFNLVFFITLLSLLIQGTTVTSFARWLGLTTPVKSRTFDIDLPDEIEGSSSEMVIAPEHLSDGNLMSELKLPQRTLVVMIKRDDKYLVPKGNTRLYIGDILLLLTGAEPKEAKPAAQQA</sequence>
<keyword evidence="9" id="KW-0472">Membrane</keyword>
<dbReference type="Gene3D" id="3.30.70.1450">
    <property type="entry name" value="Regulator of K+ conductance, C-terminal domain"/>
    <property type="match status" value="1"/>
</dbReference>
<dbReference type="GO" id="GO:0006813">
    <property type="term" value="P:potassium ion transport"/>
    <property type="evidence" value="ECO:0007669"/>
    <property type="project" value="UniProtKB-KW"/>
</dbReference>
<accession>A0A4Q0UAY8</accession>
<dbReference type="Pfam" id="PF00999">
    <property type="entry name" value="Na_H_Exchanger"/>
    <property type="match status" value="1"/>
</dbReference>
<reference evidence="10" key="2">
    <citation type="submission" date="2021-09" db="EMBL/GenBank/DDBJ databases">
        <authorList>
            <person name="Gilroy R."/>
        </authorList>
    </citation>
    <scope>NUCLEOTIDE SEQUENCE</scope>
    <source>
        <strain evidence="10">4100</strain>
    </source>
</reference>
<comment type="subcellular location">
    <subcellularLocation>
        <location evidence="1">Cell membrane</location>
        <topology evidence="1">Multi-pass membrane protein</topology>
    </subcellularLocation>
</comment>
<dbReference type="PANTHER" id="PTHR32507:SF7">
    <property type="entry name" value="K(+)_H(+) ANTIPORTER NHAP2"/>
    <property type="match status" value="1"/>
</dbReference>
<dbReference type="AlphaFoldDB" id="A0A4Q0UAY8"/>
<evidence type="ECO:0000256" key="6">
    <source>
        <dbReference type="ARBA" id="ARBA00022692"/>
    </source>
</evidence>
<gene>
    <name evidence="10" type="ORF">K8V47_07430</name>
</gene>
<organism evidence="10 11">
    <name type="scientific">Candidatus Amulumruptor caecigallinarius</name>
    <dbReference type="NCBI Taxonomy" id="2109911"/>
    <lineage>
        <taxon>Bacteria</taxon>
        <taxon>Pseudomonadati</taxon>
        <taxon>Bacteroidota</taxon>
        <taxon>Bacteroidia</taxon>
        <taxon>Bacteroidales</taxon>
        <taxon>Muribaculaceae</taxon>
        <taxon>Candidatus Amulumruptor</taxon>
    </lineage>
</organism>
<protein>
    <submittedName>
        <fullName evidence="10">Potassium/proton antiporter</fullName>
    </submittedName>
</protein>
<keyword evidence="5" id="KW-0630">Potassium</keyword>
<evidence type="ECO:0000256" key="4">
    <source>
        <dbReference type="ARBA" id="ARBA00022475"/>
    </source>
</evidence>
<keyword evidence="5" id="KW-0633">Potassium transport</keyword>
<dbReference type="PROSITE" id="PS51202">
    <property type="entry name" value="RCK_C"/>
    <property type="match status" value="1"/>
</dbReference>
<dbReference type="SUPFAM" id="SSF116726">
    <property type="entry name" value="TrkA C-terminal domain-like"/>
    <property type="match status" value="1"/>
</dbReference>
<dbReference type="InterPro" id="IPR038770">
    <property type="entry name" value="Na+/solute_symporter_sf"/>
</dbReference>
<evidence type="ECO:0000313" key="10">
    <source>
        <dbReference type="EMBL" id="HJE39569.1"/>
    </source>
</evidence>
<keyword evidence="6" id="KW-0812">Transmembrane</keyword>
<keyword evidence="7" id="KW-1133">Transmembrane helix</keyword>
<dbReference type="NCBIfam" id="NF003715">
    <property type="entry name" value="PRK05326.1-2"/>
    <property type="match status" value="1"/>
</dbReference>
<dbReference type="GO" id="GO:1902600">
    <property type="term" value="P:proton transmembrane transport"/>
    <property type="evidence" value="ECO:0007669"/>
    <property type="project" value="InterPro"/>
</dbReference>
<dbReference type="InterPro" id="IPR006153">
    <property type="entry name" value="Cation/H_exchanger_TM"/>
</dbReference>
<dbReference type="InterPro" id="IPR006037">
    <property type="entry name" value="RCK_C"/>
</dbReference>
<evidence type="ECO:0000313" key="11">
    <source>
        <dbReference type="Proteomes" id="UP000711407"/>
    </source>
</evidence>
<comment type="caution">
    <text evidence="10">The sequence shown here is derived from an EMBL/GenBank/DDBJ whole genome shotgun (WGS) entry which is preliminary data.</text>
</comment>
<keyword evidence="3" id="KW-0050">Antiport</keyword>